<dbReference type="HOGENOM" id="CLU_039125_1_0_6"/>
<dbReference type="Proteomes" id="UP000009102">
    <property type="component" value="Chromosome"/>
</dbReference>
<dbReference type="Gene3D" id="2.60.120.650">
    <property type="entry name" value="Cupin"/>
    <property type="match status" value="1"/>
</dbReference>
<evidence type="ECO:0000256" key="1">
    <source>
        <dbReference type="ARBA" id="ARBA00001954"/>
    </source>
</evidence>
<dbReference type="InterPro" id="IPR039994">
    <property type="entry name" value="NO66-like"/>
</dbReference>
<dbReference type="GO" id="GO:0016706">
    <property type="term" value="F:2-oxoglutarate-dependent dioxygenase activity"/>
    <property type="evidence" value="ECO:0007669"/>
    <property type="project" value="TreeGrafter"/>
</dbReference>
<dbReference type="GO" id="GO:0046872">
    <property type="term" value="F:metal ion binding"/>
    <property type="evidence" value="ECO:0007669"/>
    <property type="project" value="UniProtKB-KW"/>
</dbReference>
<keyword evidence="4" id="KW-0560">Oxidoreductase</keyword>
<dbReference type="SUPFAM" id="SSF51197">
    <property type="entry name" value="Clavaminate synthase-like"/>
    <property type="match status" value="1"/>
</dbReference>
<dbReference type="KEGG" id="hna:Hneap_1404"/>
<evidence type="ECO:0000313" key="8">
    <source>
        <dbReference type="Proteomes" id="UP000009102"/>
    </source>
</evidence>
<accession>D0L0L5</accession>
<evidence type="ECO:0000256" key="3">
    <source>
        <dbReference type="ARBA" id="ARBA00022964"/>
    </source>
</evidence>
<dbReference type="Gene3D" id="3.40.366.30">
    <property type="entry name" value="50S ribosomal protein L16 arginine hydroxylase, Chain A, Domain 2"/>
    <property type="match status" value="1"/>
</dbReference>
<dbReference type="STRING" id="555778.Hneap_1404"/>
<evidence type="ECO:0000256" key="4">
    <source>
        <dbReference type="ARBA" id="ARBA00023002"/>
    </source>
</evidence>
<dbReference type="SMART" id="SM00558">
    <property type="entry name" value="JmjC"/>
    <property type="match status" value="1"/>
</dbReference>
<dbReference type="Pfam" id="PF08007">
    <property type="entry name" value="JmjC_2"/>
    <property type="match status" value="1"/>
</dbReference>
<organism evidence="7 8">
    <name type="scientific">Halothiobacillus neapolitanus (strain ATCC 23641 / DSM 15147 / CIP 104769 / NCIMB 8539 / c2)</name>
    <name type="common">Thiobacillus neapolitanus</name>
    <dbReference type="NCBI Taxonomy" id="555778"/>
    <lineage>
        <taxon>Bacteria</taxon>
        <taxon>Pseudomonadati</taxon>
        <taxon>Pseudomonadota</taxon>
        <taxon>Gammaproteobacteria</taxon>
        <taxon>Chromatiales</taxon>
        <taxon>Halothiobacillaceae</taxon>
        <taxon>Halothiobacillus</taxon>
    </lineage>
</organism>
<dbReference type="InterPro" id="IPR046799">
    <property type="entry name" value="ROXA-like_wH"/>
</dbReference>
<dbReference type="InterPro" id="IPR003347">
    <property type="entry name" value="JmjC_dom"/>
</dbReference>
<comment type="cofactor">
    <cofactor evidence="1">
        <name>Fe(2+)</name>
        <dbReference type="ChEBI" id="CHEBI:29033"/>
    </cofactor>
</comment>
<reference evidence="7 8" key="1">
    <citation type="submission" date="2009-10" db="EMBL/GenBank/DDBJ databases">
        <title>Complete sequence of Halothiobacillus neapolitanus c2.</title>
        <authorList>
            <consortium name="US DOE Joint Genome Institute"/>
            <person name="Lucas S."/>
            <person name="Copeland A."/>
            <person name="Lapidus A."/>
            <person name="Glavina del Rio T."/>
            <person name="Tice H."/>
            <person name="Bruce D."/>
            <person name="Goodwin L."/>
            <person name="Pitluck S."/>
            <person name="Davenport K."/>
            <person name="Brettin T."/>
            <person name="Detter J.C."/>
            <person name="Han C."/>
            <person name="Tapia R."/>
            <person name="Larimer F."/>
            <person name="Land M."/>
            <person name="Hauser L."/>
            <person name="Kyrpides N."/>
            <person name="Mikhailova N."/>
            <person name="Kerfeld C."/>
            <person name="Cannon G."/>
            <person name="Heinhort S."/>
        </authorList>
    </citation>
    <scope>NUCLEOTIDE SEQUENCE [LARGE SCALE GENOMIC DNA]</scope>
    <source>
        <strain evidence="8">ATCC 23641 / c2</strain>
    </source>
</reference>
<keyword evidence="2" id="KW-0479">Metal-binding</keyword>
<evidence type="ECO:0000259" key="6">
    <source>
        <dbReference type="PROSITE" id="PS51184"/>
    </source>
</evidence>
<sequence>MVISQVLGTLSVADFLRDYWQKKPVLIRQGVPGFESPLSPEELAGLACEEDVPARLILESAGARPWTLRHGPFTEADFTSLPEDGYSLLITDCEKLIPDLMNLVQHFRFVPDWRIDDLMISYAPPGGSVGAHIDEYDVFLLQGMGRRKWMIEYPPKHSDFVPDLDIRLLQEFEPTEEWVLEPGDMLYLPPGVPHHGVAVDHCMTYSIGFRAPLLHEMAAGVTDRLITDMDQAARYGDPDLQAPANPGALDASSRVKLRAILQSVLDQDDAVLDRFIAETLTERPLDHAGFYPQNDPLDAKALRGEIAHSGDTLMRTPAARLLLVEDEPDSAGGALAVDGQSTLLNAEMLPLARLLVSQVFYDAAELLAATESEAAAELLQKLYADGVVQWQPNLLSV</sequence>
<evidence type="ECO:0000256" key="5">
    <source>
        <dbReference type="ARBA" id="ARBA00023004"/>
    </source>
</evidence>
<dbReference type="Pfam" id="PF20514">
    <property type="entry name" value="WHD_ROXA"/>
    <property type="match status" value="1"/>
</dbReference>
<feature type="domain" description="JmjC" evidence="6">
    <location>
        <begin position="99"/>
        <end position="226"/>
    </location>
</feature>
<dbReference type="EMBL" id="CP001801">
    <property type="protein sequence ID" value="ACX96238.1"/>
    <property type="molecule type" value="Genomic_DNA"/>
</dbReference>
<dbReference type="RefSeq" id="WP_012824272.1">
    <property type="nucleotide sequence ID" value="NC_013422.1"/>
</dbReference>
<keyword evidence="8" id="KW-1185">Reference proteome</keyword>
<dbReference type="PROSITE" id="PS51184">
    <property type="entry name" value="JMJC"/>
    <property type="match status" value="1"/>
</dbReference>
<evidence type="ECO:0000313" key="7">
    <source>
        <dbReference type="EMBL" id="ACX96238.1"/>
    </source>
</evidence>
<keyword evidence="5" id="KW-0408">Iron</keyword>
<gene>
    <name evidence="7" type="ordered locus">Hneap_1404</name>
</gene>
<dbReference type="PANTHER" id="PTHR13096:SF8">
    <property type="entry name" value="RIBOSOMAL OXYGENASE 1"/>
    <property type="match status" value="1"/>
</dbReference>
<keyword evidence="3" id="KW-0223">Dioxygenase</keyword>
<name>D0L0L5_HALNC</name>
<dbReference type="PANTHER" id="PTHR13096">
    <property type="entry name" value="MINA53 MYC INDUCED NUCLEAR ANTIGEN"/>
    <property type="match status" value="1"/>
</dbReference>
<proteinExistence type="predicted"/>
<protein>
    <submittedName>
        <fullName evidence="7">Cupin 4 family protein</fullName>
    </submittedName>
</protein>
<evidence type="ECO:0000256" key="2">
    <source>
        <dbReference type="ARBA" id="ARBA00022723"/>
    </source>
</evidence>
<dbReference type="AlphaFoldDB" id="D0L0L5"/>
<dbReference type="eggNOG" id="COG2850">
    <property type="taxonomic scope" value="Bacteria"/>
</dbReference>